<accession>A0AA35JKZ2</accession>
<sequence>MFSLKTPRSHLFSQYHLKEESGRKELLLSRIQNFHFLLDSGVTSRCKTSLAKCPARAADSKLWTDNKELLSRSESK</sequence>
<dbReference type="Proteomes" id="UP001178461">
    <property type="component" value="Chromosome 1"/>
</dbReference>
<reference evidence="1" key="1">
    <citation type="submission" date="2022-12" db="EMBL/GenBank/DDBJ databases">
        <authorList>
            <person name="Alioto T."/>
            <person name="Alioto T."/>
            <person name="Gomez Garrido J."/>
        </authorList>
    </citation>
    <scope>NUCLEOTIDE SEQUENCE</scope>
</reference>
<evidence type="ECO:0000313" key="2">
    <source>
        <dbReference type="Proteomes" id="UP001178461"/>
    </source>
</evidence>
<protein>
    <submittedName>
        <fullName evidence="1">Uncharacterized protein</fullName>
    </submittedName>
</protein>
<name>A0AA35JKZ2_9SAUR</name>
<proteinExistence type="predicted"/>
<dbReference type="EMBL" id="OX395126">
    <property type="protein sequence ID" value="CAI5761900.1"/>
    <property type="molecule type" value="Genomic_DNA"/>
</dbReference>
<dbReference type="AlphaFoldDB" id="A0AA35JKZ2"/>
<evidence type="ECO:0000313" key="1">
    <source>
        <dbReference type="EMBL" id="CAI5761900.1"/>
    </source>
</evidence>
<gene>
    <name evidence="1" type="ORF">PODLI_1B026507</name>
</gene>
<keyword evidence="2" id="KW-1185">Reference proteome</keyword>
<organism evidence="1 2">
    <name type="scientific">Podarcis lilfordi</name>
    <name type="common">Lilford's wall lizard</name>
    <dbReference type="NCBI Taxonomy" id="74358"/>
    <lineage>
        <taxon>Eukaryota</taxon>
        <taxon>Metazoa</taxon>
        <taxon>Chordata</taxon>
        <taxon>Craniata</taxon>
        <taxon>Vertebrata</taxon>
        <taxon>Euteleostomi</taxon>
        <taxon>Lepidosauria</taxon>
        <taxon>Squamata</taxon>
        <taxon>Bifurcata</taxon>
        <taxon>Unidentata</taxon>
        <taxon>Episquamata</taxon>
        <taxon>Laterata</taxon>
        <taxon>Lacertibaenia</taxon>
        <taxon>Lacertidae</taxon>
        <taxon>Podarcis</taxon>
    </lineage>
</organism>